<sequence length="372" mass="42963">MLQDMSIPILKGVMEITIIVAHLKHSFKALTNSMMARRSRGRGNHRLIEEIPRHEAYHEDNLFDDYVENPNVGQEYFGGYFRGQQADKALDQIEWKVPSFKGESDLNVFLDWECPVENLFMKHERPKMVVKDNPKPKVEQKAINYPTKRTLILREDLNGWIKKDDEESLENIIDDENNDKDGTIGDASLDVLGRGLGVIMSIEAQLPTHYNEGTSGSSSSNLDPMKQHLRTCHVTSPTQWGYGNFSPLARSYEHNSYDCYEGNRLGTRNGRNDRTYNKVSRNEVRNEGNYEAYYETNSYGGYSCGRNSQTLGTTSRHLSYNNLKLPLLWNTFCPYEYEAWEQNVELLFYSYGVREEEKFLLALKSLSYEVNV</sequence>
<proteinExistence type="predicted"/>
<evidence type="ECO:0000313" key="1">
    <source>
        <dbReference type="EMBL" id="KAI5652886.1"/>
    </source>
</evidence>
<dbReference type="Proteomes" id="UP001060085">
    <property type="component" value="Linkage Group LG07"/>
</dbReference>
<keyword evidence="2" id="KW-1185">Reference proteome</keyword>
<name>A0ACB9ZWK7_CATRO</name>
<reference evidence="2" key="1">
    <citation type="journal article" date="2023" name="Nat. Plants">
        <title>Single-cell RNA sequencing provides a high-resolution roadmap for understanding the multicellular compartmentation of specialized metabolism.</title>
        <authorList>
            <person name="Sun S."/>
            <person name="Shen X."/>
            <person name="Li Y."/>
            <person name="Li Y."/>
            <person name="Wang S."/>
            <person name="Li R."/>
            <person name="Zhang H."/>
            <person name="Shen G."/>
            <person name="Guo B."/>
            <person name="Wei J."/>
            <person name="Xu J."/>
            <person name="St-Pierre B."/>
            <person name="Chen S."/>
            <person name="Sun C."/>
        </authorList>
    </citation>
    <scope>NUCLEOTIDE SEQUENCE [LARGE SCALE GENOMIC DNA]</scope>
</reference>
<comment type="caution">
    <text evidence="1">The sequence shown here is derived from an EMBL/GenBank/DDBJ whole genome shotgun (WGS) entry which is preliminary data.</text>
</comment>
<organism evidence="1 2">
    <name type="scientific">Catharanthus roseus</name>
    <name type="common">Madagascar periwinkle</name>
    <name type="synonym">Vinca rosea</name>
    <dbReference type="NCBI Taxonomy" id="4058"/>
    <lineage>
        <taxon>Eukaryota</taxon>
        <taxon>Viridiplantae</taxon>
        <taxon>Streptophyta</taxon>
        <taxon>Embryophyta</taxon>
        <taxon>Tracheophyta</taxon>
        <taxon>Spermatophyta</taxon>
        <taxon>Magnoliopsida</taxon>
        <taxon>eudicotyledons</taxon>
        <taxon>Gunneridae</taxon>
        <taxon>Pentapetalae</taxon>
        <taxon>asterids</taxon>
        <taxon>lamiids</taxon>
        <taxon>Gentianales</taxon>
        <taxon>Apocynaceae</taxon>
        <taxon>Rauvolfioideae</taxon>
        <taxon>Vinceae</taxon>
        <taxon>Catharanthinae</taxon>
        <taxon>Catharanthus</taxon>
    </lineage>
</organism>
<evidence type="ECO:0000313" key="2">
    <source>
        <dbReference type="Proteomes" id="UP001060085"/>
    </source>
</evidence>
<dbReference type="EMBL" id="CM044707">
    <property type="protein sequence ID" value="KAI5652886.1"/>
    <property type="molecule type" value="Genomic_DNA"/>
</dbReference>
<gene>
    <name evidence="1" type="ORF">M9H77_30073</name>
</gene>
<protein>
    <submittedName>
        <fullName evidence="1">Uncharacterized protein</fullName>
    </submittedName>
</protein>
<accession>A0ACB9ZWK7</accession>